<accession>A0ACC2NIS9</accession>
<dbReference type="Proteomes" id="UP001239111">
    <property type="component" value="Chromosome 3"/>
</dbReference>
<protein>
    <submittedName>
        <fullName evidence="1">Uncharacterized protein</fullName>
    </submittedName>
</protein>
<comment type="caution">
    <text evidence="1">The sequence shown here is derived from an EMBL/GenBank/DDBJ whole genome shotgun (WGS) entry which is preliminary data.</text>
</comment>
<evidence type="ECO:0000313" key="1">
    <source>
        <dbReference type="EMBL" id="KAJ8671001.1"/>
    </source>
</evidence>
<keyword evidence="2" id="KW-1185">Reference proteome</keyword>
<proteinExistence type="predicted"/>
<dbReference type="EMBL" id="CM056743">
    <property type="protein sequence ID" value="KAJ8671001.1"/>
    <property type="molecule type" value="Genomic_DNA"/>
</dbReference>
<evidence type="ECO:0000313" key="2">
    <source>
        <dbReference type="Proteomes" id="UP001239111"/>
    </source>
</evidence>
<organism evidence="1 2">
    <name type="scientific">Eretmocerus hayati</name>
    <dbReference type="NCBI Taxonomy" id="131215"/>
    <lineage>
        <taxon>Eukaryota</taxon>
        <taxon>Metazoa</taxon>
        <taxon>Ecdysozoa</taxon>
        <taxon>Arthropoda</taxon>
        <taxon>Hexapoda</taxon>
        <taxon>Insecta</taxon>
        <taxon>Pterygota</taxon>
        <taxon>Neoptera</taxon>
        <taxon>Endopterygota</taxon>
        <taxon>Hymenoptera</taxon>
        <taxon>Apocrita</taxon>
        <taxon>Proctotrupomorpha</taxon>
        <taxon>Chalcidoidea</taxon>
        <taxon>Aphelinidae</taxon>
        <taxon>Aphelininae</taxon>
        <taxon>Eretmocerus</taxon>
    </lineage>
</organism>
<reference evidence="1" key="1">
    <citation type="submission" date="2023-04" db="EMBL/GenBank/DDBJ databases">
        <title>A chromosome-level genome assembly of the parasitoid wasp Eretmocerus hayati.</title>
        <authorList>
            <person name="Zhong Y."/>
            <person name="Liu S."/>
            <person name="Liu Y."/>
        </authorList>
    </citation>
    <scope>NUCLEOTIDE SEQUENCE</scope>
    <source>
        <strain evidence="1">ZJU_SS_LIU_2023</strain>
    </source>
</reference>
<sequence>MNWKPVPLASSTQLSPLAKQLVAAQGMLQAVPSQRRAKDSLSSAILKKKMKPAVKQPKLKTTPKADTTLSSQVLDRFKKVRSSSTQKKTFTESPSLLDYKPKKQDSNMSCENQLGEMNESYIEGTDDEKDPSKSDETDSLNNGPQDDRKDEDPSLKSVIVFDPLEQDGNVQGSPANGKVVLIDQNVVIAGQELHVSEIHNLVHDEHCCCSEKPKPQDFSLLPPLPCKSYEDLQNLDVLLQTNNLAADQYREFLSFLGGEDHKQAIKHMLHATITDELCDSITWKIAKPDKLVVGEFFVFEVIATLIIALWKGYTLPSNPQVEVLVTQDSNIPLIKDWIKRSSARIAAAIKCEAKKPT</sequence>
<gene>
    <name evidence="1" type="ORF">QAD02_002260</name>
</gene>
<name>A0ACC2NIS9_9HYME</name>